<accession>A0A8H3FYE5</accession>
<proteinExistence type="predicted"/>
<dbReference type="Gene3D" id="2.40.128.20">
    <property type="match status" value="1"/>
</dbReference>
<reference evidence="1" key="1">
    <citation type="submission" date="2021-03" db="EMBL/GenBank/DDBJ databases">
        <authorList>
            <person name="Tagirdzhanova G."/>
        </authorList>
    </citation>
    <scope>NUCLEOTIDE SEQUENCE</scope>
</reference>
<dbReference type="OrthoDB" id="425354at2759"/>
<evidence type="ECO:0000313" key="1">
    <source>
        <dbReference type="EMBL" id="CAF9933273.1"/>
    </source>
</evidence>
<dbReference type="PANTHER" id="PTHR38115:SF1">
    <property type="entry name" value="LIPOCALIN-LIKE DOMAIN-CONTAINING PROTEIN"/>
    <property type="match status" value="1"/>
</dbReference>
<dbReference type="AlphaFoldDB" id="A0A8H3FYE5"/>
<gene>
    <name evidence="1" type="ORF">HETSPECPRED_008583</name>
</gene>
<organism evidence="1 2">
    <name type="scientific">Heterodermia speciosa</name>
    <dbReference type="NCBI Taxonomy" id="116794"/>
    <lineage>
        <taxon>Eukaryota</taxon>
        <taxon>Fungi</taxon>
        <taxon>Dikarya</taxon>
        <taxon>Ascomycota</taxon>
        <taxon>Pezizomycotina</taxon>
        <taxon>Lecanoromycetes</taxon>
        <taxon>OSLEUM clade</taxon>
        <taxon>Lecanoromycetidae</taxon>
        <taxon>Caliciales</taxon>
        <taxon>Physciaceae</taxon>
        <taxon>Heterodermia</taxon>
    </lineage>
</organism>
<evidence type="ECO:0008006" key="3">
    <source>
        <dbReference type="Google" id="ProtNLM"/>
    </source>
</evidence>
<name>A0A8H3FYE5_9LECA</name>
<keyword evidence="2" id="KW-1185">Reference proteome</keyword>
<evidence type="ECO:0000313" key="2">
    <source>
        <dbReference type="Proteomes" id="UP000664521"/>
    </source>
</evidence>
<dbReference type="InterPro" id="IPR053037">
    <property type="entry name" value="Pericyclase_pydY-like"/>
</dbReference>
<dbReference type="PANTHER" id="PTHR38115">
    <property type="entry name" value="LIPOCALIN-LIKE DOMAIN-CONTAINING PROTEIN"/>
    <property type="match status" value="1"/>
</dbReference>
<dbReference type="Proteomes" id="UP000664521">
    <property type="component" value="Unassembled WGS sequence"/>
</dbReference>
<protein>
    <recommendedName>
        <fullName evidence="3">Lipocalin-like domain-containing protein</fullName>
    </recommendedName>
</protein>
<dbReference type="InterPro" id="IPR012674">
    <property type="entry name" value="Calycin"/>
</dbReference>
<dbReference type="EMBL" id="CAJPDS010000067">
    <property type="protein sequence ID" value="CAF9933273.1"/>
    <property type="molecule type" value="Genomic_DNA"/>
</dbReference>
<sequence length="148" mass="16392">MAAPPSKTLKDLNGKWVMNKTLSDDTDAILAMQNVSWFLRKAIAFATITLSITEYTKDGSTHIDISQTATGGVKGTTELRTLDWTFRDHKDGIFGEVKGKSRWVKVEDLEDDDDKKWLSHGWDDGGEGEHVQSYVESVGGGWTANQVS</sequence>
<comment type="caution">
    <text evidence="1">The sequence shown here is derived from an EMBL/GenBank/DDBJ whole genome shotgun (WGS) entry which is preliminary data.</text>
</comment>